<evidence type="ECO:0000256" key="2">
    <source>
        <dbReference type="SAM" id="SignalP"/>
    </source>
</evidence>
<dbReference type="InterPro" id="IPR014719">
    <property type="entry name" value="Ribosomal_bL12_C/ClpS-like"/>
</dbReference>
<dbReference type="EMBL" id="CAKKNE010000006">
    <property type="protein sequence ID" value="CAH0378598.1"/>
    <property type="molecule type" value="Genomic_DNA"/>
</dbReference>
<dbReference type="SUPFAM" id="SSF54736">
    <property type="entry name" value="ClpS-like"/>
    <property type="match status" value="1"/>
</dbReference>
<dbReference type="OrthoDB" id="5144at2759"/>
<feature type="compositionally biased region" description="Polar residues" evidence="1">
    <location>
        <begin position="34"/>
        <end position="47"/>
    </location>
</feature>
<evidence type="ECO:0000313" key="5">
    <source>
        <dbReference type="Proteomes" id="UP000789595"/>
    </source>
</evidence>
<keyword evidence="2" id="KW-0732">Signal</keyword>
<dbReference type="InterPro" id="IPR003769">
    <property type="entry name" value="ClpS_core"/>
</dbReference>
<reference evidence="4" key="1">
    <citation type="submission" date="2021-11" db="EMBL/GenBank/DDBJ databases">
        <authorList>
            <consortium name="Genoscope - CEA"/>
            <person name="William W."/>
        </authorList>
    </citation>
    <scope>NUCLEOTIDE SEQUENCE</scope>
</reference>
<evidence type="ECO:0000259" key="3">
    <source>
        <dbReference type="Pfam" id="PF02617"/>
    </source>
</evidence>
<protein>
    <recommendedName>
        <fullName evidence="3">Adaptor protein ClpS core domain-containing protein</fullName>
    </recommendedName>
</protein>
<dbReference type="PANTHER" id="PTHR33473:SF17">
    <property type="entry name" value="ATP-DEPENDENT CLP PROTEASE ADAPTER PROTEIN CLPS1, CHLOROPLASTIC"/>
    <property type="match status" value="1"/>
</dbReference>
<dbReference type="Gene3D" id="3.30.1390.10">
    <property type="match status" value="1"/>
</dbReference>
<feature type="signal peptide" evidence="2">
    <location>
        <begin position="1"/>
        <end position="19"/>
    </location>
</feature>
<dbReference type="GO" id="GO:0030163">
    <property type="term" value="P:protein catabolic process"/>
    <property type="evidence" value="ECO:0007669"/>
    <property type="project" value="InterPro"/>
</dbReference>
<gene>
    <name evidence="4" type="ORF">PECAL_6P01890</name>
</gene>
<accession>A0A8J2X4A0</accession>
<dbReference type="GO" id="GO:0006508">
    <property type="term" value="P:proteolysis"/>
    <property type="evidence" value="ECO:0007669"/>
    <property type="project" value="InterPro"/>
</dbReference>
<feature type="compositionally biased region" description="Low complexity" evidence="1">
    <location>
        <begin position="22"/>
        <end position="33"/>
    </location>
</feature>
<name>A0A8J2X4A0_9STRA</name>
<comment type="caution">
    <text evidence="4">The sequence shown here is derived from an EMBL/GenBank/DDBJ whole genome shotgun (WGS) entry which is preliminary data.</text>
</comment>
<evidence type="ECO:0000256" key="1">
    <source>
        <dbReference type="SAM" id="MobiDB-lite"/>
    </source>
</evidence>
<organism evidence="4 5">
    <name type="scientific">Pelagomonas calceolata</name>
    <dbReference type="NCBI Taxonomy" id="35677"/>
    <lineage>
        <taxon>Eukaryota</taxon>
        <taxon>Sar</taxon>
        <taxon>Stramenopiles</taxon>
        <taxon>Ochrophyta</taxon>
        <taxon>Pelagophyceae</taxon>
        <taxon>Pelagomonadales</taxon>
        <taxon>Pelagomonadaceae</taxon>
        <taxon>Pelagomonas</taxon>
    </lineage>
</organism>
<sequence>MILRLSCIALAAALAPTRSTLPRPVSRVARPPATMSQTQKSNKSKLQTIVKDKIEEDTKTKEDLNIEEPWRLLLHNDDVHTFEYVTYMIQKIIPTVSNAKAYQLTMTTHCEGVSTVTQTAKPLAQKYCVQLQKGGLTASISPDSNFKNNREGGGDDGPDTA</sequence>
<feature type="region of interest" description="Disordered" evidence="1">
    <location>
        <begin position="139"/>
        <end position="161"/>
    </location>
</feature>
<dbReference type="InterPro" id="IPR022935">
    <property type="entry name" value="ClpS"/>
</dbReference>
<dbReference type="Pfam" id="PF02617">
    <property type="entry name" value="ClpS"/>
    <property type="match status" value="1"/>
</dbReference>
<evidence type="ECO:0000313" key="4">
    <source>
        <dbReference type="EMBL" id="CAH0378598.1"/>
    </source>
</evidence>
<feature type="chain" id="PRO_5035188398" description="Adaptor protein ClpS core domain-containing protein" evidence="2">
    <location>
        <begin position="20"/>
        <end position="161"/>
    </location>
</feature>
<feature type="region of interest" description="Disordered" evidence="1">
    <location>
        <begin position="22"/>
        <end position="47"/>
    </location>
</feature>
<dbReference type="PANTHER" id="PTHR33473">
    <property type="entry name" value="ATP-DEPENDENT CLP PROTEASE ADAPTER PROTEIN CLPS1, CHLOROPLASTIC"/>
    <property type="match status" value="1"/>
</dbReference>
<keyword evidence="5" id="KW-1185">Reference proteome</keyword>
<dbReference type="Proteomes" id="UP000789595">
    <property type="component" value="Unassembled WGS sequence"/>
</dbReference>
<feature type="domain" description="Adaptor protein ClpS core" evidence="3">
    <location>
        <begin position="67"/>
        <end position="133"/>
    </location>
</feature>
<proteinExistence type="predicted"/>
<dbReference type="AlphaFoldDB" id="A0A8J2X4A0"/>